<proteinExistence type="predicted"/>
<dbReference type="RefSeq" id="WP_184019133.1">
    <property type="nucleotide sequence ID" value="NZ_JACIJC010000004.1"/>
</dbReference>
<evidence type="ECO:0000313" key="2">
    <source>
        <dbReference type="Proteomes" id="UP000549617"/>
    </source>
</evidence>
<evidence type="ECO:0008006" key="3">
    <source>
        <dbReference type="Google" id="ProtNLM"/>
    </source>
</evidence>
<evidence type="ECO:0000313" key="1">
    <source>
        <dbReference type="EMBL" id="MBB5686579.1"/>
    </source>
</evidence>
<dbReference type="Proteomes" id="UP000549617">
    <property type="component" value="Unassembled WGS sequence"/>
</dbReference>
<name>A0A7W9AJ16_9SPHN</name>
<reference evidence="1 2" key="1">
    <citation type="submission" date="2020-08" db="EMBL/GenBank/DDBJ databases">
        <title>Genomic Encyclopedia of Type Strains, Phase IV (KMG-IV): sequencing the most valuable type-strain genomes for metagenomic binning, comparative biology and taxonomic classification.</title>
        <authorList>
            <person name="Goeker M."/>
        </authorList>
    </citation>
    <scope>NUCLEOTIDE SEQUENCE [LARGE SCALE GENOMIC DNA]</scope>
    <source>
        <strain evidence="1 2">DSM 25079</strain>
    </source>
</reference>
<keyword evidence="2" id="KW-1185">Reference proteome</keyword>
<gene>
    <name evidence="1" type="ORF">FHS49_002603</name>
</gene>
<comment type="caution">
    <text evidence="1">The sequence shown here is derived from an EMBL/GenBank/DDBJ whole genome shotgun (WGS) entry which is preliminary data.</text>
</comment>
<dbReference type="EMBL" id="JACIJC010000004">
    <property type="protein sequence ID" value="MBB5686579.1"/>
    <property type="molecule type" value="Genomic_DNA"/>
</dbReference>
<dbReference type="Pfam" id="PF07370">
    <property type="entry name" value="DUF1489"/>
    <property type="match status" value="1"/>
</dbReference>
<dbReference type="InterPro" id="IPR008320">
    <property type="entry name" value="UCP032025"/>
</dbReference>
<sequence>MPLNITKVAFGCASLDILKERVAARVENEVAIVTTRYRPTRHEEIIGGSLFWIIKHHLVARQTILGFSEMEDEKRWRIHLDSRLVMVRSQPRRAHQGWRYLAAEDAPADFDMNDAGLAEMPSALRGELSALALI</sequence>
<organism evidence="1 2">
    <name type="scientific">Sphingobium boeckii</name>
    <dbReference type="NCBI Taxonomy" id="1082345"/>
    <lineage>
        <taxon>Bacteria</taxon>
        <taxon>Pseudomonadati</taxon>
        <taxon>Pseudomonadota</taxon>
        <taxon>Alphaproteobacteria</taxon>
        <taxon>Sphingomonadales</taxon>
        <taxon>Sphingomonadaceae</taxon>
        <taxon>Sphingobium</taxon>
    </lineage>
</organism>
<dbReference type="AlphaFoldDB" id="A0A7W9AJ16"/>
<protein>
    <recommendedName>
        <fullName evidence="3">DUF1489 family protein</fullName>
    </recommendedName>
</protein>
<dbReference type="PIRSF" id="PIRSF032025">
    <property type="entry name" value="UCP032025"/>
    <property type="match status" value="1"/>
</dbReference>
<accession>A0A7W9AJ16</accession>